<keyword evidence="5" id="KW-0539">Nucleus</keyword>
<evidence type="ECO:0000256" key="6">
    <source>
        <dbReference type="SAM" id="MobiDB-lite"/>
    </source>
</evidence>
<dbReference type="EMBL" id="VUJU01001306">
    <property type="protein sequence ID" value="KAF0765905.1"/>
    <property type="molecule type" value="Genomic_DNA"/>
</dbReference>
<dbReference type="Pfam" id="PF14291">
    <property type="entry name" value="DUF4371"/>
    <property type="match status" value="1"/>
</dbReference>
<organism evidence="8 9">
    <name type="scientific">Aphis craccivora</name>
    <name type="common">Cowpea aphid</name>
    <dbReference type="NCBI Taxonomy" id="307492"/>
    <lineage>
        <taxon>Eukaryota</taxon>
        <taxon>Metazoa</taxon>
        <taxon>Ecdysozoa</taxon>
        <taxon>Arthropoda</taxon>
        <taxon>Hexapoda</taxon>
        <taxon>Insecta</taxon>
        <taxon>Pterygota</taxon>
        <taxon>Neoptera</taxon>
        <taxon>Paraneoptera</taxon>
        <taxon>Hemiptera</taxon>
        <taxon>Sternorrhyncha</taxon>
        <taxon>Aphidomorpha</taxon>
        <taxon>Aphidoidea</taxon>
        <taxon>Aphididae</taxon>
        <taxon>Aphidini</taxon>
        <taxon>Aphis</taxon>
        <taxon>Aphis</taxon>
    </lineage>
</organism>
<feature type="region of interest" description="Disordered" evidence="6">
    <location>
        <begin position="1"/>
        <end position="28"/>
    </location>
</feature>
<name>A0A6G0Z5A0_APHCR</name>
<evidence type="ECO:0000256" key="3">
    <source>
        <dbReference type="ARBA" id="ARBA00022771"/>
    </source>
</evidence>
<evidence type="ECO:0000313" key="8">
    <source>
        <dbReference type="EMBL" id="KAF0765905.1"/>
    </source>
</evidence>
<accession>A0A6G0Z5A0</accession>
<dbReference type="GO" id="GO:0003676">
    <property type="term" value="F:nucleic acid binding"/>
    <property type="evidence" value="ECO:0007669"/>
    <property type="project" value="InterPro"/>
</dbReference>
<keyword evidence="3" id="KW-0863">Zinc-finger</keyword>
<dbReference type="InterPro" id="IPR012337">
    <property type="entry name" value="RNaseH-like_sf"/>
</dbReference>
<dbReference type="Pfam" id="PF04937">
    <property type="entry name" value="DUF659"/>
    <property type="match status" value="1"/>
</dbReference>
<evidence type="ECO:0000259" key="7">
    <source>
        <dbReference type="PROSITE" id="PS50171"/>
    </source>
</evidence>
<dbReference type="PANTHER" id="PTHR45749:SF37">
    <property type="entry name" value="OS05G0311600 PROTEIN"/>
    <property type="match status" value="1"/>
</dbReference>
<feature type="domain" description="Matrin-type" evidence="7">
    <location>
        <begin position="609"/>
        <end position="641"/>
    </location>
</feature>
<dbReference type="SUPFAM" id="SSF53098">
    <property type="entry name" value="Ribonuclease H-like"/>
    <property type="match status" value="2"/>
</dbReference>
<comment type="subcellular location">
    <subcellularLocation>
        <location evidence="1">Nucleus</location>
    </subcellularLocation>
</comment>
<dbReference type="GO" id="GO:0008270">
    <property type="term" value="F:zinc ion binding"/>
    <property type="evidence" value="ECO:0007669"/>
    <property type="project" value="UniProtKB-KW"/>
</dbReference>
<dbReference type="InterPro" id="IPR025398">
    <property type="entry name" value="DUF4371"/>
</dbReference>
<evidence type="ECO:0000256" key="5">
    <source>
        <dbReference type="ARBA" id="ARBA00023242"/>
    </source>
</evidence>
<keyword evidence="4" id="KW-0862">Zinc</keyword>
<dbReference type="AlphaFoldDB" id="A0A6G0Z5A0"/>
<feature type="compositionally biased region" description="Basic and acidic residues" evidence="6">
    <location>
        <begin position="17"/>
        <end position="27"/>
    </location>
</feature>
<keyword evidence="9" id="KW-1185">Reference proteome</keyword>
<gene>
    <name evidence="8" type="ORF">FWK35_00000648</name>
</gene>
<evidence type="ECO:0000256" key="1">
    <source>
        <dbReference type="ARBA" id="ARBA00004123"/>
    </source>
</evidence>
<dbReference type="OrthoDB" id="6616408at2759"/>
<evidence type="ECO:0000256" key="4">
    <source>
        <dbReference type="ARBA" id="ARBA00022833"/>
    </source>
</evidence>
<sequence>MASKSASGAAKRKIKKQKEESIKRMSKIDTYFTQNHEETEKEQDIDNSGTLLNTINAASNSVLEPTEISSIDIINTKNIEPNIFKSLICERFPTDKVHFKEPLNHQEKRFIISQGPCQPKGLFPTDSDNSRLFSEKFYYFTNQANITLKRGYGNNDWRHLTQNIKRHDNSNDHIQCCIIFEQWRLNKTISEEMESSIQNECNFWRQVLDRVINVTLTLATSNLSFRGHRETEFSKNKGNFLSIITLITKYDPILEKLLNMPAGRGTANYLSNTIQNEIITLLANTILEQIILSINQSPFFSVIMDTTQDISKIDQLSQVIRYVSIMLEYDGNPKTLQINESFIGFVEILDQLGAGLEESIINCITKNNLNLSKLRGQGYNEAANMSGVYSGVQARLKSKQKLATHIHCASHNLNLVLNDAMNSSTEVKKFFGLVEKMYTFFSNSIKRWQSLLSSESSNISITLKRLCTTRWSSRYDSLLAIRHRYVDILKCLSQINLRSKNKDEIFEANYLKVHIEDFQFIFSVIFIGKILETVNVASKVLQSPKQDLSTAVSLLNSALINLQEYRSQYSDFFEIAVEMAKKWGVSQVSRKKKPKKFGEDFFQTDGSILYCKLCETKVSHDKKYNIQQHIRREKHVQAVKRHENEKAALIQPFLQKFSSQSDFNADLCSTLVAANIPMNKLNNKHFREFLTKYCKKTIPDESTLRKGYFNSCYENTLAKIRDTIIDQKIWVSIDETTDSVCRNVANVIVGTLQPQNPSNMFVIHTEYLDKVNHSTIFQLFDKAMHILWGNGVKHNDVLLFVSDAAPYMKKAGDCIKALYPKLIHVTCLTHALHNVCEEVRAHYQDVDQLIGGMKKTFLKCPKRTAIFNEKCPELPNPPRPITTRWGTWIKAVQYYCKHFNELKSVIEDFEE</sequence>
<dbReference type="InterPro" id="IPR007021">
    <property type="entry name" value="DUF659"/>
</dbReference>
<dbReference type="PANTHER" id="PTHR45749">
    <property type="match status" value="1"/>
</dbReference>
<comment type="caution">
    <text evidence="8">The sequence shown here is derived from an EMBL/GenBank/DDBJ whole genome shotgun (WGS) entry which is preliminary data.</text>
</comment>
<reference evidence="8 9" key="1">
    <citation type="submission" date="2019-08" db="EMBL/GenBank/DDBJ databases">
        <title>Whole genome of Aphis craccivora.</title>
        <authorList>
            <person name="Voronova N.V."/>
            <person name="Shulinski R.S."/>
            <person name="Bandarenka Y.V."/>
            <person name="Zhorov D.G."/>
            <person name="Warner D."/>
        </authorList>
    </citation>
    <scope>NUCLEOTIDE SEQUENCE [LARGE SCALE GENOMIC DNA]</scope>
    <source>
        <strain evidence="8">180601</strain>
        <tissue evidence="8">Whole Body</tissue>
    </source>
</reference>
<dbReference type="Proteomes" id="UP000478052">
    <property type="component" value="Unassembled WGS sequence"/>
</dbReference>
<evidence type="ECO:0000313" key="9">
    <source>
        <dbReference type="Proteomes" id="UP000478052"/>
    </source>
</evidence>
<protein>
    <submittedName>
        <fullName evidence="8">Zinc finger MYM-type protein 1-like</fullName>
    </submittedName>
</protein>
<keyword evidence="2" id="KW-0479">Metal-binding</keyword>
<proteinExistence type="predicted"/>
<evidence type="ECO:0000256" key="2">
    <source>
        <dbReference type="ARBA" id="ARBA00022723"/>
    </source>
</evidence>
<dbReference type="GO" id="GO:0005634">
    <property type="term" value="C:nucleus"/>
    <property type="evidence" value="ECO:0007669"/>
    <property type="project" value="UniProtKB-SubCell"/>
</dbReference>
<dbReference type="PROSITE" id="PS50171">
    <property type="entry name" value="ZF_MATRIN"/>
    <property type="match status" value="1"/>
</dbReference>
<dbReference type="InterPro" id="IPR000690">
    <property type="entry name" value="Matrin/U1-C_Znf_C2H2"/>
</dbReference>